<comment type="catalytic activity">
    <reaction evidence="12">
        <text>dibenzothiophene 5-oxide + FMNH2 + O2 = dibenzothiophene 5,5-dioxide + FMN + H2O + H(+)</text>
        <dbReference type="Rhea" id="RHEA:49080"/>
        <dbReference type="ChEBI" id="CHEBI:15377"/>
        <dbReference type="ChEBI" id="CHEBI:15378"/>
        <dbReference type="ChEBI" id="CHEBI:15379"/>
        <dbReference type="ChEBI" id="CHEBI:23683"/>
        <dbReference type="ChEBI" id="CHEBI:57618"/>
        <dbReference type="ChEBI" id="CHEBI:58210"/>
        <dbReference type="ChEBI" id="CHEBI:90356"/>
    </reaction>
</comment>
<dbReference type="Gene3D" id="1.10.540.10">
    <property type="entry name" value="Acyl-CoA dehydrogenase/oxidase, N-terminal domain"/>
    <property type="match status" value="1"/>
</dbReference>
<feature type="domain" description="Acyl-CoA dehydrogenase/oxidase N-terminal" evidence="15">
    <location>
        <begin position="24"/>
        <end position="117"/>
    </location>
</feature>
<evidence type="ECO:0000256" key="11">
    <source>
        <dbReference type="ARBA" id="ARBA00047859"/>
    </source>
</evidence>
<protein>
    <recommendedName>
        <fullName evidence="10">Dibenzothiophene monooxygenase</fullName>
        <ecNumber evidence="9">1.14.14.21</ecNumber>
    </recommendedName>
</protein>
<evidence type="ECO:0000256" key="12">
    <source>
        <dbReference type="ARBA" id="ARBA00048445"/>
    </source>
</evidence>
<name>A0A1X0AV22_9MYCO</name>
<comment type="catalytic activity">
    <reaction evidence="13">
        <text>dibenzothiophene + 2 FMNH2 + 2 O2 = dibenzothiophene 5,5-dioxide + 2 FMN + 2 H2O + 2 H(+)</text>
        <dbReference type="Rhea" id="RHEA:49072"/>
        <dbReference type="ChEBI" id="CHEBI:15377"/>
        <dbReference type="ChEBI" id="CHEBI:15378"/>
        <dbReference type="ChEBI" id="CHEBI:15379"/>
        <dbReference type="ChEBI" id="CHEBI:23681"/>
        <dbReference type="ChEBI" id="CHEBI:57618"/>
        <dbReference type="ChEBI" id="CHEBI:58210"/>
        <dbReference type="ChEBI" id="CHEBI:90356"/>
        <dbReference type="EC" id="1.14.14.21"/>
    </reaction>
</comment>
<keyword evidence="3" id="KW-0288">FMN</keyword>
<dbReference type="Proteomes" id="UP000192448">
    <property type="component" value="Unassembled WGS sequence"/>
</dbReference>
<comment type="caution">
    <text evidence="17">The sequence shown here is derived from an EMBL/GenBank/DDBJ whole genome shotgun (WGS) entry which is preliminary data.</text>
</comment>
<gene>
    <name evidence="17" type="ORF">BST13_19880</name>
</gene>
<dbReference type="Pfam" id="PF02771">
    <property type="entry name" value="Acyl-CoA_dh_N"/>
    <property type="match status" value="1"/>
</dbReference>
<dbReference type="Gene3D" id="1.20.140.10">
    <property type="entry name" value="Butyryl-CoA Dehydrogenase, subunit A, domain 3"/>
    <property type="match status" value="1"/>
</dbReference>
<dbReference type="PANTHER" id="PTHR43884:SF12">
    <property type="entry name" value="ISOVALERYL-COA DEHYDROGENASE, MITOCHONDRIAL-RELATED"/>
    <property type="match status" value="1"/>
</dbReference>
<dbReference type="InterPro" id="IPR036250">
    <property type="entry name" value="AcylCo_DH-like_C"/>
</dbReference>
<proteinExistence type="inferred from homology"/>
<feature type="domain" description="Acyl-CoA oxidase/dehydrogenase middle" evidence="14">
    <location>
        <begin position="130"/>
        <end position="222"/>
    </location>
</feature>
<comment type="pathway">
    <text evidence="7">Sulfur metabolism; dibenzothiophene degradation.</text>
</comment>
<dbReference type="Gene3D" id="2.40.110.10">
    <property type="entry name" value="Butyryl-CoA Dehydrogenase, subunit A, domain 2"/>
    <property type="match status" value="1"/>
</dbReference>
<evidence type="ECO:0000256" key="7">
    <source>
        <dbReference type="ARBA" id="ARBA00034307"/>
    </source>
</evidence>
<evidence type="ECO:0000259" key="15">
    <source>
        <dbReference type="Pfam" id="PF02771"/>
    </source>
</evidence>
<dbReference type="InterPro" id="IPR009100">
    <property type="entry name" value="AcylCoA_DH/oxidase_NM_dom_sf"/>
</dbReference>
<evidence type="ECO:0000256" key="2">
    <source>
        <dbReference type="ARBA" id="ARBA00022630"/>
    </source>
</evidence>
<evidence type="ECO:0000256" key="8">
    <source>
        <dbReference type="ARBA" id="ARBA00034317"/>
    </source>
</evidence>
<dbReference type="InterPro" id="IPR046373">
    <property type="entry name" value="Acyl-CoA_Oxase/DH_mid-dom_sf"/>
</dbReference>
<dbReference type="Pfam" id="PF02770">
    <property type="entry name" value="Acyl-CoA_dh_M"/>
    <property type="match status" value="1"/>
</dbReference>
<dbReference type="GO" id="GO:0050660">
    <property type="term" value="F:flavin adenine dinucleotide binding"/>
    <property type="evidence" value="ECO:0007669"/>
    <property type="project" value="InterPro"/>
</dbReference>
<accession>A0A1X0AV22</accession>
<dbReference type="SUPFAM" id="SSF47203">
    <property type="entry name" value="Acyl-CoA dehydrogenase C-terminal domain-like"/>
    <property type="match status" value="1"/>
</dbReference>
<keyword evidence="6" id="KW-0503">Monooxygenase</keyword>
<dbReference type="STRING" id="1927124.BST13_19880"/>
<comment type="similarity">
    <text evidence="8">Belongs to the DszC flavin monooxygenase family.</text>
</comment>
<dbReference type="InterPro" id="IPR013107">
    <property type="entry name" value="Acyl-CoA_DH_C"/>
</dbReference>
<comment type="catalytic activity">
    <reaction evidence="11">
        <text>dibenzothiophene + FMNH2 + O2 = dibenzothiophene 5-oxide + FMN + H2O + H(+)</text>
        <dbReference type="Rhea" id="RHEA:49076"/>
        <dbReference type="ChEBI" id="CHEBI:15377"/>
        <dbReference type="ChEBI" id="CHEBI:15378"/>
        <dbReference type="ChEBI" id="CHEBI:15379"/>
        <dbReference type="ChEBI" id="CHEBI:23681"/>
        <dbReference type="ChEBI" id="CHEBI:23683"/>
        <dbReference type="ChEBI" id="CHEBI:57618"/>
        <dbReference type="ChEBI" id="CHEBI:58210"/>
    </reaction>
</comment>
<keyword evidence="2" id="KW-0285">Flavoprotein</keyword>
<evidence type="ECO:0000256" key="9">
    <source>
        <dbReference type="ARBA" id="ARBA00034328"/>
    </source>
</evidence>
<dbReference type="EC" id="1.14.14.21" evidence="9"/>
<dbReference type="GO" id="GO:0005737">
    <property type="term" value="C:cytoplasm"/>
    <property type="evidence" value="ECO:0007669"/>
    <property type="project" value="UniProtKB-SubCell"/>
</dbReference>
<feature type="domain" description="Acyl-CoA dehydrogenase C-terminal" evidence="16">
    <location>
        <begin position="253"/>
        <end position="389"/>
    </location>
</feature>
<dbReference type="OrthoDB" id="571684at2"/>
<keyword evidence="4" id="KW-0547">Nucleotide-binding</keyword>
<organism evidence="17 18">
    <name type="scientific">Mycobacterium aquaticum</name>
    <dbReference type="NCBI Taxonomy" id="1927124"/>
    <lineage>
        <taxon>Bacteria</taxon>
        <taxon>Bacillati</taxon>
        <taxon>Actinomycetota</taxon>
        <taxon>Actinomycetes</taxon>
        <taxon>Mycobacteriales</taxon>
        <taxon>Mycobacteriaceae</taxon>
        <taxon>Mycobacterium</taxon>
    </lineage>
</organism>
<evidence type="ECO:0000256" key="10">
    <source>
        <dbReference type="ARBA" id="ARBA00034345"/>
    </source>
</evidence>
<evidence type="ECO:0000256" key="1">
    <source>
        <dbReference type="ARBA" id="ARBA00004496"/>
    </source>
</evidence>
<evidence type="ECO:0000259" key="16">
    <source>
        <dbReference type="Pfam" id="PF08028"/>
    </source>
</evidence>
<dbReference type="RefSeq" id="WP_083165728.1">
    <property type="nucleotide sequence ID" value="NZ_MVHF01000020.1"/>
</dbReference>
<evidence type="ECO:0000256" key="3">
    <source>
        <dbReference type="ARBA" id="ARBA00022643"/>
    </source>
</evidence>
<dbReference type="InterPro" id="IPR006091">
    <property type="entry name" value="Acyl-CoA_Oxase/DH_mid-dom"/>
</dbReference>
<sequence length="416" mass="43356">MSVDTAPITTTPTPASAQAALATADALATELAVDSAERERAGASLLPQLRRVAESGLLGIVVPAEHGGPGLSAATKVEVLRRLSRGDSAVAQLLLAHFVIAQAISGLGEQAPAPRIYADILAGAQLGNASAERGTATALDRHTTVTRRADGTWLLGGTKYYATGALGATWIAVAAVVADTGGHETATVFVRPDQDGVTLDLDQWSAFGQRGTASGEVRLVDVVVDADLVIEEGVTPDPADAPPSVLGAYDQALHAAIDIGIARAALEDGAEFVRTRSRPWKEAVLAGVRSADEEPHVVRRFGELTARLYALEALLAHGSAVVDAGLAEPELSRDTAAQASLQVAAAKALAQEYAVEIAGGIFELTGTSGTDSAVNLDRHWRNVRTHSLHDPARWKYVHLGNHTLRGARPPRLGLVL</sequence>
<evidence type="ECO:0000256" key="4">
    <source>
        <dbReference type="ARBA" id="ARBA00022741"/>
    </source>
</evidence>
<dbReference type="PANTHER" id="PTHR43884">
    <property type="entry name" value="ACYL-COA DEHYDROGENASE"/>
    <property type="match status" value="1"/>
</dbReference>
<keyword evidence="18" id="KW-1185">Reference proteome</keyword>
<evidence type="ECO:0000256" key="13">
    <source>
        <dbReference type="ARBA" id="ARBA00049456"/>
    </source>
</evidence>
<evidence type="ECO:0000256" key="5">
    <source>
        <dbReference type="ARBA" id="ARBA00023002"/>
    </source>
</evidence>
<evidence type="ECO:0000256" key="6">
    <source>
        <dbReference type="ARBA" id="ARBA00023033"/>
    </source>
</evidence>
<evidence type="ECO:0000313" key="17">
    <source>
        <dbReference type="EMBL" id="ORA33506.1"/>
    </source>
</evidence>
<dbReference type="Pfam" id="PF08028">
    <property type="entry name" value="Acyl-CoA_dh_2"/>
    <property type="match status" value="1"/>
</dbReference>
<dbReference type="SUPFAM" id="SSF56645">
    <property type="entry name" value="Acyl-CoA dehydrogenase NM domain-like"/>
    <property type="match status" value="1"/>
</dbReference>
<dbReference type="GO" id="GO:0004497">
    <property type="term" value="F:monooxygenase activity"/>
    <property type="evidence" value="ECO:0007669"/>
    <property type="project" value="UniProtKB-KW"/>
</dbReference>
<dbReference type="AlphaFoldDB" id="A0A1X0AV22"/>
<reference evidence="17 18" key="1">
    <citation type="submission" date="2017-02" db="EMBL/GenBank/DDBJ databases">
        <title>The new phylogeny of genus Mycobacterium.</title>
        <authorList>
            <person name="Tortoli E."/>
            <person name="Trovato A."/>
            <person name="Cirillo D.M."/>
        </authorList>
    </citation>
    <scope>NUCLEOTIDE SEQUENCE [LARGE SCALE GENOMIC DNA]</scope>
    <source>
        <strain evidence="17 18">RW6</strain>
    </source>
</reference>
<dbReference type="GO" id="GO:0008470">
    <property type="term" value="F:3-methylbutanoyl-CoA dehydrogenase activity"/>
    <property type="evidence" value="ECO:0007669"/>
    <property type="project" value="TreeGrafter"/>
</dbReference>
<keyword evidence="5" id="KW-0560">Oxidoreductase</keyword>
<dbReference type="InterPro" id="IPR037069">
    <property type="entry name" value="AcylCoA_DH/ox_N_sf"/>
</dbReference>
<evidence type="ECO:0000259" key="14">
    <source>
        <dbReference type="Pfam" id="PF02770"/>
    </source>
</evidence>
<dbReference type="GO" id="GO:0006552">
    <property type="term" value="P:L-leucine catabolic process"/>
    <property type="evidence" value="ECO:0007669"/>
    <property type="project" value="TreeGrafter"/>
</dbReference>
<dbReference type="EMBL" id="MVHF01000020">
    <property type="protein sequence ID" value="ORA33506.1"/>
    <property type="molecule type" value="Genomic_DNA"/>
</dbReference>
<comment type="subcellular location">
    <subcellularLocation>
        <location evidence="1">Cytoplasm</location>
    </subcellularLocation>
</comment>
<evidence type="ECO:0000313" key="18">
    <source>
        <dbReference type="Proteomes" id="UP000192448"/>
    </source>
</evidence>
<dbReference type="PIRSF" id="PIRSF016578">
    <property type="entry name" value="HsaA"/>
    <property type="match status" value="1"/>
</dbReference>
<dbReference type="InterPro" id="IPR013786">
    <property type="entry name" value="AcylCoA_DH/ox_N"/>
</dbReference>